<sequence>MPSLRACGTPENLREPGVERPDLISRLDLSVCFFLVADPIVGGQVTSSWIINEHGPSKPESGFTVSSISPETWPESDPVSTGATPDSVSWIRHRDLHLLTVGRSTYTSDQRFTSIHNPMTEDWTLQVRYPQRRDSGVYECQVGTTPPIGFSMSLSVVGSNFDLSPSRTGDRENNCSDVRPVPIPIILICMLIRPRRRNIIASPPTGDDRISGTFRIRSENKQSHYTPLPASELPLTMLLSRIKPNNNLVSELRSPPATIDSAGVGDEILKRALKTTGIAPVDLTVVTTSNKHNSQPGRSASPETSAIIVTLTSPLRRYRKQPITTLLGGPEMYINKGSTMNLTCIVKHSPEPPPSIYWTHNLEASAAPQNSCNTLDHLKNLSQVNLTWNLVDLKRLGDVLLVMVKNIVTRVQGRTVPALASSSLILFTVSVEEFRPLRQTERRREKGEMAALHSSWPLIINREACHRRENLLSVATCNETTFRHGTKLKKLLINRINSQIWREPFDVLPSKLEGRNLELRVRGGGKEAIPPTHVARSGTFQRTKLGKIRCAPALEWPECTTRNVLPSGVAVGTTDGAQRTPLIRSFAGDGEHPAAMQHGGQLRLEYPFSACLLSVLVAVVQNTETATESSTLPGAEALVSETTTEPGDTKEDGKDGYVDMEIISIDVLPRVGNAVVLSWGKPLREYHLNWTYGVYYGVNMEDALKEPKLTTKDLYVKISNLTFCTQYIFAVGVVDPAEKPAHPARNIRTIGTLVDELSPPEHLQIDYVPDEEPCLLIRWSASCPNIATPLGYSVTVFEANPPRMTIITQPRSTSAELAQTLRVIYGKSYDIKVATDVVGSRPTAIVSYKVPHFLQPYKVRLTSRPDGAFVMYWREPFVPYYVGDFYYEAYVYPGRGLSAKPQIYATDRPVFQFQGNQSEYTFMVGLRSEDGVFKSYLTEPVVQNLLGENLTLSLS</sequence>
<evidence type="ECO:0000259" key="2">
    <source>
        <dbReference type="PROSITE" id="PS50835"/>
    </source>
</evidence>
<comment type="caution">
    <text evidence="3">The sequence shown here is derived from an EMBL/GenBank/DDBJ whole genome shotgun (WGS) entry which is preliminary data.</text>
</comment>
<feature type="region of interest" description="Disordered" evidence="1">
    <location>
        <begin position="630"/>
        <end position="655"/>
    </location>
</feature>
<dbReference type="Proteomes" id="UP000719412">
    <property type="component" value="Unassembled WGS sequence"/>
</dbReference>
<dbReference type="InterPro" id="IPR007110">
    <property type="entry name" value="Ig-like_dom"/>
</dbReference>
<gene>
    <name evidence="3" type="ORF">GEV33_007161</name>
</gene>
<name>A0A8J6LJ33_TENMO</name>
<reference evidence="3" key="1">
    <citation type="journal article" date="2020" name="J Insects Food Feed">
        <title>The yellow mealworm (Tenebrio molitor) genome: a resource for the emerging insects as food and feed industry.</title>
        <authorList>
            <person name="Eriksson T."/>
            <person name="Andere A."/>
            <person name="Kelstrup H."/>
            <person name="Emery V."/>
            <person name="Picard C."/>
        </authorList>
    </citation>
    <scope>NUCLEOTIDE SEQUENCE</scope>
    <source>
        <strain evidence="3">Stoneville</strain>
        <tissue evidence="3">Whole head</tissue>
    </source>
</reference>
<dbReference type="GO" id="GO:0032589">
    <property type="term" value="C:neuron projection membrane"/>
    <property type="evidence" value="ECO:0007669"/>
    <property type="project" value="TreeGrafter"/>
</dbReference>
<protein>
    <recommendedName>
        <fullName evidence="2">Ig-like domain-containing protein</fullName>
    </recommendedName>
</protein>
<dbReference type="SUPFAM" id="SSF48726">
    <property type="entry name" value="Immunoglobulin"/>
    <property type="match status" value="1"/>
</dbReference>
<feature type="region of interest" description="Disordered" evidence="1">
    <location>
        <begin position="56"/>
        <end position="85"/>
    </location>
</feature>
<dbReference type="InterPro" id="IPR057841">
    <property type="entry name" value="FN3_SORL1"/>
</dbReference>
<organism evidence="3 4">
    <name type="scientific">Tenebrio molitor</name>
    <name type="common">Yellow mealworm beetle</name>
    <dbReference type="NCBI Taxonomy" id="7067"/>
    <lineage>
        <taxon>Eukaryota</taxon>
        <taxon>Metazoa</taxon>
        <taxon>Ecdysozoa</taxon>
        <taxon>Arthropoda</taxon>
        <taxon>Hexapoda</taxon>
        <taxon>Insecta</taxon>
        <taxon>Pterygota</taxon>
        <taxon>Neoptera</taxon>
        <taxon>Endopterygota</taxon>
        <taxon>Coleoptera</taxon>
        <taxon>Polyphaga</taxon>
        <taxon>Cucujiformia</taxon>
        <taxon>Tenebrionidae</taxon>
        <taxon>Tenebrio</taxon>
    </lineage>
</organism>
<dbReference type="InterPro" id="IPR036179">
    <property type="entry name" value="Ig-like_dom_sf"/>
</dbReference>
<evidence type="ECO:0000313" key="3">
    <source>
        <dbReference type="EMBL" id="KAH0815631.1"/>
    </source>
</evidence>
<dbReference type="SUPFAM" id="SSF49265">
    <property type="entry name" value="Fibronectin type III"/>
    <property type="match status" value="1"/>
</dbReference>
<dbReference type="EMBL" id="JABDTM020022845">
    <property type="protein sequence ID" value="KAH0815631.1"/>
    <property type="molecule type" value="Genomic_DNA"/>
</dbReference>
<reference evidence="3" key="2">
    <citation type="submission" date="2021-08" db="EMBL/GenBank/DDBJ databases">
        <authorList>
            <person name="Eriksson T."/>
        </authorList>
    </citation>
    <scope>NUCLEOTIDE SEQUENCE</scope>
    <source>
        <strain evidence="3">Stoneville</strain>
        <tissue evidence="3">Whole head</tissue>
    </source>
</reference>
<dbReference type="GO" id="GO:0050808">
    <property type="term" value="P:synapse organization"/>
    <property type="evidence" value="ECO:0007669"/>
    <property type="project" value="TreeGrafter"/>
</dbReference>
<evidence type="ECO:0000256" key="1">
    <source>
        <dbReference type="SAM" id="MobiDB-lite"/>
    </source>
</evidence>
<dbReference type="PANTHER" id="PTHR23279:SF13">
    <property type="entry name" value="DEFECTIVE PROBOSCIS EXTENSION RESPONSE 21"/>
    <property type="match status" value="1"/>
</dbReference>
<dbReference type="Gene3D" id="2.60.40.10">
    <property type="entry name" value="Immunoglobulins"/>
    <property type="match status" value="1"/>
</dbReference>
<dbReference type="PANTHER" id="PTHR23279">
    <property type="entry name" value="DEFECTIVE PROBOSCIS EXTENSION RESPONSE DPR -RELATED"/>
    <property type="match status" value="1"/>
</dbReference>
<proteinExistence type="predicted"/>
<dbReference type="InterPro" id="IPR037448">
    <property type="entry name" value="Zig-8"/>
</dbReference>
<dbReference type="AlphaFoldDB" id="A0A8J6LJ33"/>
<dbReference type="PROSITE" id="PS50835">
    <property type="entry name" value="IG_LIKE"/>
    <property type="match status" value="1"/>
</dbReference>
<dbReference type="Pfam" id="PF25814">
    <property type="entry name" value="fn3_SORL1"/>
    <property type="match status" value="1"/>
</dbReference>
<keyword evidence="4" id="KW-1185">Reference proteome</keyword>
<dbReference type="InterPro" id="IPR013783">
    <property type="entry name" value="Ig-like_fold"/>
</dbReference>
<feature type="domain" description="Ig-like" evidence="2">
    <location>
        <begin position="322"/>
        <end position="361"/>
    </location>
</feature>
<evidence type="ECO:0000313" key="4">
    <source>
        <dbReference type="Proteomes" id="UP000719412"/>
    </source>
</evidence>
<dbReference type="InterPro" id="IPR036116">
    <property type="entry name" value="FN3_sf"/>
</dbReference>
<accession>A0A8J6LJ33</accession>